<gene>
    <name evidence="2" type="ORF">K461DRAFT_85569</name>
</gene>
<evidence type="ECO:0000313" key="3">
    <source>
        <dbReference type="Proteomes" id="UP000799439"/>
    </source>
</evidence>
<accession>A0A9P4MIG6</accession>
<evidence type="ECO:0000313" key="2">
    <source>
        <dbReference type="EMBL" id="KAF2155955.1"/>
    </source>
</evidence>
<keyword evidence="3" id="KW-1185">Reference proteome</keyword>
<dbReference type="EMBL" id="ML996082">
    <property type="protein sequence ID" value="KAF2155955.1"/>
    <property type="molecule type" value="Genomic_DNA"/>
</dbReference>
<dbReference type="OrthoDB" id="265717at2759"/>
<evidence type="ECO:0000259" key="1">
    <source>
        <dbReference type="PROSITE" id="PS50280"/>
    </source>
</evidence>
<organism evidence="2 3">
    <name type="scientific">Myriangium duriaei CBS 260.36</name>
    <dbReference type="NCBI Taxonomy" id="1168546"/>
    <lineage>
        <taxon>Eukaryota</taxon>
        <taxon>Fungi</taxon>
        <taxon>Dikarya</taxon>
        <taxon>Ascomycota</taxon>
        <taxon>Pezizomycotina</taxon>
        <taxon>Dothideomycetes</taxon>
        <taxon>Dothideomycetidae</taxon>
        <taxon>Myriangiales</taxon>
        <taxon>Myriangiaceae</taxon>
        <taxon>Myriangium</taxon>
    </lineage>
</organism>
<dbReference type="PANTHER" id="PTHR47332">
    <property type="entry name" value="SET DOMAIN-CONTAINING PROTEIN 5"/>
    <property type="match status" value="1"/>
</dbReference>
<dbReference type="AlphaFoldDB" id="A0A9P4MIG6"/>
<sequence>MEVRKTPNAGLGMFATAHIPRGTRLICESPLVVLSELADLPDLYRLVEALPAERAAAFWELAAYRRKAEEVDWIPAIRASYDGPSEDFEALCDRVLDAWLIYETNRFTVRSSNGARNKMGLFPKAARLNHSCRPNVFHRHNHYINRLTIHALTDIDPGTEICTSYIDIVHPTQERRRLLRHWGFKCTCDLCRSRNSANEHRRGKLETLVSRAKRDAAERSQKTNVPQWDHANALGKLEEILELMTEEELDEADTRAEILALAADCALAIGWAGMARDWALQALEIEERCLGSDGQEWEAAKARLDKVERALEAETGSG</sequence>
<protein>
    <submittedName>
        <fullName evidence="2">SET domain-containing protein</fullName>
    </submittedName>
</protein>
<dbReference type="Pfam" id="PF00856">
    <property type="entry name" value="SET"/>
    <property type="match status" value="1"/>
</dbReference>
<dbReference type="Gene3D" id="1.25.40.10">
    <property type="entry name" value="Tetratricopeptide repeat domain"/>
    <property type="match status" value="1"/>
</dbReference>
<name>A0A9P4MIG6_9PEZI</name>
<dbReference type="InterPro" id="IPR046341">
    <property type="entry name" value="SET_dom_sf"/>
</dbReference>
<dbReference type="PANTHER" id="PTHR47332:SF4">
    <property type="entry name" value="SET DOMAIN-CONTAINING PROTEIN 5"/>
    <property type="match status" value="1"/>
</dbReference>
<reference evidence="2" key="1">
    <citation type="journal article" date="2020" name="Stud. Mycol.">
        <title>101 Dothideomycetes genomes: a test case for predicting lifestyles and emergence of pathogens.</title>
        <authorList>
            <person name="Haridas S."/>
            <person name="Albert R."/>
            <person name="Binder M."/>
            <person name="Bloem J."/>
            <person name="Labutti K."/>
            <person name="Salamov A."/>
            <person name="Andreopoulos B."/>
            <person name="Baker S."/>
            <person name="Barry K."/>
            <person name="Bills G."/>
            <person name="Bluhm B."/>
            <person name="Cannon C."/>
            <person name="Castanera R."/>
            <person name="Culley D."/>
            <person name="Daum C."/>
            <person name="Ezra D."/>
            <person name="Gonzalez J."/>
            <person name="Henrissat B."/>
            <person name="Kuo A."/>
            <person name="Liang C."/>
            <person name="Lipzen A."/>
            <person name="Lutzoni F."/>
            <person name="Magnuson J."/>
            <person name="Mondo S."/>
            <person name="Nolan M."/>
            <person name="Ohm R."/>
            <person name="Pangilinan J."/>
            <person name="Park H.-J."/>
            <person name="Ramirez L."/>
            <person name="Alfaro M."/>
            <person name="Sun H."/>
            <person name="Tritt A."/>
            <person name="Yoshinaga Y."/>
            <person name="Zwiers L.-H."/>
            <person name="Turgeon B."/>
            <person name="Goodwin S."/>
            <person name="Spatafora J."/>
            <person name="Crous P."/>
            <person name="Grigoriev I."/>
        </authorList>
    </citation>
    <scope>NUCLEOTIDE SEQUENCE</scope>
    <source>
        <strain evidence="2">CBS 260.36</strain>
    </source>
</reference>
<dbReference type="SUPFAM" id="SSF82199">
    <property type="entry name" value="SET domain"/>
    <property type="match status" value="1"/>
</dbReference>
<dbReference type="Proteomes" id="UP000799439">
    <property type="component" value="Unassembled WGS sequence"/>
</dbReference>
<dbReference type="SMART" id="SM00317">
    <property type="entry name" value="SET"/>
    <property type="match status" value="1"/>
</dbReference>
<dbReference type="CDD" id="cd20071">
    <property type="entry name" value="SET_SMYD"/>
    <property type="match status" value="1"/>
</dbReference>
<dbReference type="InterPro" id="IPR053185">
    <property type="entry name" value="SET_domain_protein"/>
</dbReference>
<proteinExistence type="predicted"/>
<dbReference type="InterPro" id="IPR011990">
    <property type="entry name" value="TPR-like_helical_dom_sf"/>
</dbReference>
<dbReference type="PROSITE" id="PS50280">
    <property type="entry name" value="SET"/>
    <property type="match status" value="1"/>
</dbReference>
<feature type="domain" description="SET" evidence="1">
    <location>
        <begin position="1"/>
        <end position="166"/>
    </location>
</feature>
<comment type="caution">
    <text evidence="2">The sequence shown here is derived from an EMBL/GenBank/DDBJ whole genome shotgun (WGS) entry which is preliminary data.</text>
</comment>
<dbReference type="Gene3D" id="2.170.270.10">
    <property type="entry name" value="SET domain"/>
    <property type="match status" value="1"/>
</dbReference>
<dbReference type="InterPro" id="IPR001214">
    <property type="entry name" value="SET_dom"/>
</dbReference>